<dbReference type="InterPro" id="IPR003008">
    <property type="entry name" value="Tubulin_FtsZ_GTPase"/>
</dbReference>
<dbReference type="SUPFAM" id="SSF55307">
    <property type="entry name" value="Tubulin C-terminal domain-like"/>
    <property type="match status" value="1"/>
</dbReference>
<evidence type="ECO:0000256" key="4">
    <source>
        <dbReference type="HAMAP-Rule" id="MF_00909"/>
    </source>
</evidence>
<evidence type="ECO:0000313" key="9">
    <source>
        <dbReference type="EMBL" id="ASQ30317.1"/>
    </source>
</evidence>
<dbReference type="Pfam" id="PF12327">
    <property type="entry name" value="FtsZ_C"/>
    <property type="match status" value="1"/>
</dbReference>
<reference evidence="9 10" key="1">
    <citation type="submission" date="2017-07" db="EMBL/GenBank/DDBJ databases">
        <title>Analysis of two Campylobacter avium genomes and identification of a novel hippuricase gene.</title>
        <authorList>
            <person name="Miller W.G."/>
            <person name="Chapman M.H."/>
            <person name="Yee E."/>
            <person name="Revez J."/>
            <person name="Bono J.L."/>
            <person name="Rossi M."/>
        </authorList>
    </citation>
    <scope>NUCLEOTIDE SEQUENCE [LARGE SCALE GENOMIC DNA]</scope>
    <source>
        <strain evidence="9 10">LMG 24591</strain>
    </source>
</reference>
<dbReference type="Proteomes" id="UP000201169">
    <property type="component" value="Chromosome"/>
</dbReference>
<keyword evidence="2 4" id="KW-0547">Nucleotide-binding</keyword>
<comment type="subunit">
    <text evidence="4">Homodimer. Polymerizes to form a dynamic ring structure in a strictly GTP-dependent manner. Interacts directly with several other division proteins.</text>
</comment>
<dbReference type="GO" id="GO:0032153">
    <property type="term" value="C:cell division site"/>
    <property type="evidence" value="ECO:0007669"/>
    <property type="project" value="UniProtKB-UniRule"/>
</dbReference>
<feature type="domain" description="Tubulin/FtsZ GTPase" evidence="7">
    <location>
        <begin position="16"/>
        <end position="211"/>
    </location>
</feature>
<dbReference type="InterPro" id="IPR018316">
    <property type="entry name" value="Tubulin/FtsZ_2-layer-sand-dom"/>
</dbReference>
<keyword evidence="4 6" id="KW-0717">Septation</keyword>
<organism evidence="9 10">
    <name type="scientific">Campylobacter avium LMG 24591</name>
    <dbReference type="NCBI Taxonomy" id="522484"/>
    <lineage>
        <taxon>Bacteria</taxon>
        <taxon>Pseudomonadati</taxon>
        <taxon>Campylobacterota</taxon>
        <taxon>Epsilonproteobacteria</taxon>
        <taxon>Campylobacterales</taxon>
        <taxon>Campylobacteraceae</taxon>
        <taxon>Campylobacter</taxon>
    </lineage>
</organism>
<dbReference type="InterPro" id="IPR045061">
    <property type="entry name" value="FtsZ/CetZ"/>
</dbReference>
<dbReference type="PROSITE" id="PS01134">
    <property type="entry name" value="FTSZ_1"/>
    <property type="match status" value="1"/>
</dbReference>
<dbReference type="InterPro" id="IPR036525">
    <property type="entry name" value="Tubulin/FtsZ_GTPase_sf"/>
</dbReference>
<accession>A0A222MW75</accession>
<dbReference type="KEGG" id="cavi:CAV_0651"/>
<keyword evidence="4 6" id="KW-0132">Cell division</keyword>
<protein>
    <recommendedName>
        <fullName evidence="4 5">Cell division protein FtsZ</fullName>
    </recommendedName>
</protein>
<dbReference type="AlphaFoldDB" id="A0A222MW75"/>
<dbReference type="InterPro" id="IPR024757">
    <property type="entry name" value="FtsZ_C"/>
</dbReference>
<dbReference type="NCBIfam" id="TIGR00065">
    <property type="entry name" value="ftsZ"/>
    <property type="match status" value="1"/>
</dbReference>
<dbReference type="HAMAP" id="MF_00909">
    <property type="entry name" value="FtsZ"/>
    <property type="match status" value="1"/>
</dbReference>
<dbReference type="PANTHER" id="PTHR30314">
    <property type="entry name" value="CELL DIVISION PROTEIN FTSZ-RELATED"/>
    <property type="match status" value="1"/>
</dbReference>
<dbReference type="InterPro" id="IPR020805">
    <property type="entry name" value="Cell_div_FtsZ_CS"/>
</dbReference>
<dbReference type="SMART" id="SM00864">
    <property type="entry name" value="Tubulin"/>
    <property type="match status" value="1"/>
</dbReference>
<dbReference type="SUPFAM" id="SSF52490">
    <property type="entry name" value="Tubulin nucleotide-binding domain-like"/>
    <property type="match status" value="1"/>
</dbReference>
<feature type="binding site" evidence="4">
    <location>
        <begin position="24"/>
        <end position="28"/>
    </location>
    <ligand>
        <name>GTP</name>
        <dbReference type="ChEBI" id="CHEBI:37565"/>
    </ligand>
</feature>
<dbReference type="PANTHER" id="PTHR30314:SF3">
    <property type="entry name" value="MITOCHONDRIAL DIVISION PROTEIN FSZA"/>
    <property type="match status" value="1"/>
</dbReference>
<dbReference type="CDD" id="cd02201">
    <property type="entry name" value="FtsZ_type1"/>
    <property type="match status" value="1"/>
</dbReference>
<evidence type="ECO:0000256" key="5">
    <source>
        <dbReference type="NCBIfam" id="TIGR00065"/>
    </source>
</evidence>
<evidence type="ECO:0000256" key="3">
    <source>
        <dbReference type="ARBA" id="ARBA00023134"/>
    </source>
</evidence>
<comment type="similarity">
    <text evidence="1 4 6">Belongs to the FtsZ family.</text>
</comment>
<gene>
    <name evidence="4 9" type="primary">ftsZ</name>
    <name evidence="9" type="ORF">CAV_0651</name>
</gene>
<keyword evidence="10" id="KW-1185">Reference proteome</keyword>
<evidence type="ECO:0000259" key="7">
    <source>
        <dbReference type="SMART" id="SM00864"/>
    </source>
</evidence>
<keyword evidence="4" id="KW-0963">Cytoplasm</keyword>
<proteinExistence type="inferred from homology"/>
<feature type="binding site" evidence="4">
    <location>
        <position position="193"/>
    </location>
    <ligand>
        <name>GTP</name>
        <dbReference type="ChEBI" id="CHEBI:37565"/>
    </ligand>
</feature>
<dbReference type="SMART" id="SM00865">
    <property type="entry name" value="Tubulin_C"/>
    <property type="match status" value="1"/>
</dbReference>
<sequence length="379" mass="40906">MKEFVVEEAQHARGARIKIIGCGGGGGNMINHMMKTGFDKLNKLDLIAANTDGQALAKSLAKTKIQLGEKTTRGLGAGGNPVVGAESARENYEELKACLDQSDIVFIASGFGGGTGTGAAPIVAQAAKEVGALTVCVITMPFNFEGARKKKLAEAGLAELKKESDSILVVQNEKVKNLIDKTAPSSKVYEIVDDVLAKAVKGMVSILVDNSERNVDFADIKNAMEHRGLALMGVGYAQGPNAAEEAMNSALESPLLDGFNVKKAKGVIIHTRRHEDFPFMALNEVLEKLTDMLEEDVIVKHGDLSDNSMSIDEIEITVVATGFEYSNANSQNPKKDEQNIAENKRNLYVQSLGKTGTFNRDEVLEHIENVPSWLRNQMD</sequence>
<feature type="binding site" evidence="4">
    <location>
        <position position="145"/>
    </location>
    <ligand>
        <name>GTP</name>
        <dbReference type="ChEBI" id="CHEBI:37565"/>
    </ligand>
</feature>
<dbReference type="GO" id="GO:0051258">
    <property type="term" value="P:protein polymerization"/>
    <property type="evidence" value="ECO:0007669"/>
    <property type="project" value="UniProtKB-UniRule"/>
</dbReference>
<feature type="binding site" evidence="4">
    <location>
        <position position="149"/>
    </location>
    <ligand>
        <name>GTP</name>
        <dbReference type="ChEBI" id="CHEBI:37565"/>
    </ligand>
</feature>
<evidence type="ECO:0000256" key="1">
    <source>
        <dbReference type="ARBA" id="ARBA00009690"/>
    </source>
</evidence>
<dbReference type="Pfam" id="PF00091">
    <property type="entry name" value="Tubulin"/>
    <property type="match status" value="1"/>
</dbReference>
<dbReference type="GO" id="GO:0043093">
    <property type="term" value="P:FtsZ-dependent cytokinesis"/>
    <property type="evidence" value="ECO:0007669"/>
    <property type="project" value="UniProtKB-UniRule"/>
</dbReference>
<dbReference type="GO" id="GO:0000917">
    <property type="term" value="P:division septum assembly"/>
    <property type="evidence" value="ECO:0007669"/>
    <property type="project" value="UniProtKB-KW"/>
</dbReference>
<evidence type="ECO:0000256" key="2">
    <source>
        <dbReference type="ARBA" id="ARBA00022741"/>
    </source>
</evidence>
<dbReference type="InterPro" id="IPR008280">
    <property type="entry name" value="Tub_FtsZ_C"/>
</dbReference>
<dbReference type="EMBL" id="CP022347">
    <property type="protein sequence ID" value="ASQ30317.1"/>
    <property type="molecule type" value="Genomic_DNA"/>
</dbReference>
<dbReference type="GO" id="GO:0005737">
    <property type="term" value="C:cytoplasm"/>
    <property type="evidence" value="ECO:0007669"/>
    <property type="project" value="UniProtKB-SubCell"/>
</dbReference>
<dbReference type="GO" id="GO:0005525">
    <property type="term" value="F:GTP binding"/>
    <property type="evidence" value="ECO:0007669"/>
    <property type="project" value="UniProtKB-UniRule"/>
</dbReference>
<dbReference type="GO" id="GO:0003924">
    <property type="term" value="F:GTPase activity"/>
    <property type="evidence" value="ECO:0007669"/>
    <property type="project" value="UniProtKB-UniRule"/>
</dbReference>
<evidence type="ECO:0000256" key="6">
    <source>
        <dbReference type="RuleBase" id="RU000631"/>
    </source>
</evidence>
<dbReference type="Gene3D" id="3.40.50.1440">
    <property type="entry name" value="Tubulin/FtsZ, GTPase domain"/>
    <property type="match status" value="1"/>
</dbReference>
<dbReference type="PROSITE" id="PS01135">
    <property type="entry name" value="FTSZ_2"/>
    <property type="match status" value="1"/>
</dbReference>
<evidence type="ECO:0000313" key="10">
    <source>
        <dbReference type="Proteomes" id="UP000201169"/>
    </source>
</evidence>
<keyword evidence="4 6" id="KW-0131">Cell cycle</keyword>
<dbReference type="InterPro" id="IPR000158">
    <property type="entry name" value="Cell_div_FtsZ"/>
</dbReference>
<dbReference type="RefSeq" id="WP_094325083.1">
    <property type="nucleotide sequence ID" value="NZ_CP022347.1"/>
</dbReference>
<dbReference type="OrthoDB" id="9813375at2"/>
<comment type="subcellular location">
    <subcellularLocation>
        <location evidence="4">Cytoplasm</location>
    </subcellularLocation>
    <text evidence="4">Assembles at midcell at the inner surface of the cytoplasmic membrane.</text>
</comment>
<dbReference type="PRINTS" id="PR00423">
    <property type="entry name" value="CELLDVISFTSZ"/>
</dbReference>
<name>A0A222MW75_9BACT</name>
<comment type="function">
    <text evidence="4 6">Essential cell division protein that forms a contractile ring structure (Z ring) at the future cell division site. The regulation of the ring assembly controls the timing and the location of cell division. One of the functions of the FtsZ ring is to recruit other cell division proteins to the septum to produce a new cell wall between the dividing cells. Binds GTP and shows GTPase activity.</text>
</comment>
<evidence type="ECO:0000259" key="8">
    <source>
        <dbReference type="SMART" id="SM00865"/>
    </source>
</evidence>
<feature type="domain" description="Tubulin/FtsZ 2-layer sandwich" evidence="8">
    <location>
        <begin position="213"/>
        <end position="332"/>
    </location>
</feature>
<keyword evidence="3 4" id="KW-0342">GTP-binding</keyword>
<feature type="binding site" evidence="4">
    <location>
        <begin position="114"/>
        <end position="116"/>
    </location>
    <ligand>
        <name>GTP</name>
        <dbReference type="ChEBI" id="CHEBI:37565"/>
    </ligand>
</feature>